<evidence type="ECO:0000313" key="2">
    <source>
        <dbReference type="EMBL" id="KUI56561.1"/>
    </source>
</evidence>
<feature type="region of interest" description="Disordered" evidence="1">
    <location>
        <begin position="387"/>
        <end position="426"/>
    </location>
</feature>
<sequence>MPPTTRSRSQPEPSHDGDGPSRESYRDSGSDDDDASDASMEEEEDDDDDEKMVIRSPATNISYDISGLDPETQAGVRELFRESPAEDTPQIVLQWCQSVQEQEDGQFYAFQMHEVVRRSVRMGSSQSRHRKPRCNCMGDSDRPCKHLIFLLDQLNHHTSDQPLPDEPVRLGCDGDWAGRGNPFESISNYHLDLLARNLHCDVGSPDSRRAVNTVRLQETRDILASIAEPDMDDYSVKEYRPDIFEDPDTTFENDGIISYNDLTRTVANMLMANNEFFAYFLKLLGPNSKVGNPFHNVQQHIDRVLSELDAYSRNPSVATNAAEGPRDVPWAAAHITRAVSAIQSLLQNSTGAPSPTERADAARALVRILHAVIMDWNRDVPFAPAAVTTTTSSRSSSSRTSPTGTLQPPPPPPPPPRQGQRQEPEAGPQIDRNLYHRLIGSQTRTSSAFVIDVLDQLPEQNQWIETLEEIESRLGTYNPPAGYMERLRELIVRMRHSRPTEISVGQAASTSASGTSRTGSKRRGGSWNGREGGAKRAK</sequence>
<reference evidence="3" key="1">
    <citation type="submission" date="2014-12" db="EMBL/GenBank/DDBJ databases">
        <title>Genome Sequence of Valsa Canker Pathogens Uncovers a Specific Adaption of Colonization on Woody Bark.</title>
        <authorList>
            <person name="Yin Z."/>
            <person name="Liu H."/>
            <person name="Gao X."/>
            <person name="Li Z."/>
            <person name="Song N."/>
            <person name="Ke X."/>
            <person name="Dai Q."/>
            <person name="Wu Y."/>
            <person name="Sun Y."/>
            <person name="Xu J.-R."/>
            <person name="Kang Z.K."/>
            <person name="Wang L."/>
            <person name="Huang L."/>
        </authorList>
    </citation>
    <scope>NUCLEOTIDE SEQUENCE [LARGE SCALE GENOMIC DNA]</scope>
    <source>
        <strain evidence="3">SXYL134</strain>
    </source>
</reference>
<organism evidence="2 3">
    <name type="scientific">Cytospora mali</name>
    <name type="common">Apple Valsa canker fungus</name>
    <name type="synonym">Valsa mali</name>
    <dbReference type="NCBI Taxonomy" id="578113"/>
    <lineage>
        <taxon>Eukaryota</taxon>
        <taxon>Fungi</taxon>
        <taxon>Dikarya</taxon>
        <taxon>Ascomycota</taxon>
        <taxon>Pezizomycotina</taxon>
        <taxon>Sordariomycetes</taxon>
        <taxon>Sordariomycetidae</taxon>
        <taxon>Diaporthales</taxon>
        <taxon>Cytosporaceae</taxon>
        <taxon>Cytospora</taxon>
    </lineage>
</organism>
<feature type="compositionally biased region" description="Low complexity" evidence="1">
    <location>
        <begin position="388"/>
        <end position="405"/>
    </location>
</feature>
<feature type="region of interest" description="Disordered" evidence="1">
    <location>
        <begin position="1"/>
        <end position="53"/>
    </location>
</feature>
<dbReference type="Proteomes" id="UP000078576">
    <property type="component" value="Unassembled WGS sequence"/>
</dbReference>
<evidence type="ECO:0008006" key="4">
    <source>
        <dbReference type="Google" id="ProtNLM"/>
    </source>
</evidence>
<dbReference type="AlphaFoldDB" id="A0A194UY98"/>
<protein>
    <recommendedName>
        <fullName evidence="4">SWIM-type domain-containing protein</fullName>
    </recommendedName>
</protein>
<name>A0A194UY98_CYTMA</name>
<keyword evidence="3" id="KW-1185">Reference proteome</keyword>
<feature type="compositionally biased region" description="Pro residues" evidence="1">
    <location>
        <begin position="407"/>
        <end position="417"/>
    </location>
</feature>
<dbReference type="OrthoDB" id="5387895at2759"/>
<dbReference type="EMBL" id="KN714690">
    <property type="protein sequence ID" value="KUI56561.1"/>
    <property type="molecule type" value="Genomic_DNA"/>
</dbReference>
<feature type="compositionally biased region" description="Polar residues" evidence="1">
    <location>
        <begin position="1"/>
        <end position="12"/>
    </location>
</feature>
<gene>
    <name evidence="2" type="ORF">VP1G_03873</name>
</gene>
<feature type="compositionally biased region" description="Low complexity" evidence="1">
    <location>
        <begin position="507"/>
        <end position="518"/>
    </location>
</feature>
<proteinExistence type="predicted"/>
<evidence type="ECO:0000256" key="1">
    <source>
        <dbReference type="SAM" id="MobiDB-lite"/>
    </source>
</evidence>
<feature type="region of interest" description="Disordered" evidence="1">
    <location>
        <begin position="501"/>
        <end position="538"/>
    </location>
</feature>
<evidence type="ECO:0000313" key="3">
    <source>
        <dbReference type="Proteomes" id="UP000078576"/>
    </source>
</evidence>
<feature type="compositionally biased region" description="Acidic residues" evidence="1">
    <location>
        <begin position="30"/>
        <end position="50"/>
    </location>
</feature>
<feature type="compositionally biased region" description="Basic and acidic residues" evidence="1">
    <location>
        <begin position="13"/>
        <end position="29"/>
    </location>
</feature>
<accession>A0A194UY98</accession>